<dbReference type="Proteomes" id="UP000198406">
    <property type="component" value="Unassembled WGS sequence"/>
</dbReference>
<feature type="signal peptide" evidence="1">
    <location>
        <begin position="1"/>
        <end position="20"/>
    </location>
</feature>
<dbReference type="AlphaFoldDB" id="A0A1Z5KKU8"/>
<sequence>MMKTFLFLFNLFLLDSTASADTTQIKEGTSPFDRSLFWSTGLCLPLLDGCNYRSKVNTCASRGDPCDGGVTCAKTTEGRVVCVAKGDSTLCESSRDCTGNQVCMVQEGGCSFPICVTQVRRGESTDLVK</sequence>
<gene>
    <name evidence="2" type="ORF">FisN_9Lu241</name>
</gene>
<evidence type="ECO:0008006" key="4">
    <source>
        <dbReference type="Google" id="ProtNLM"/>
    </source>
</evidence>
<accession>A0A1Z5KKU8</accession>
<dbReference type="InParanoid" id="A0A1Z5KKU8"/>
<evidence type="ECO:0000313" key="3">
    <source>
        <dbReference type="Proteomes" id="UP000198406"/>
    </source>
</evidence>
<evidence type="ECO:0000313" key="2">
    <source>
        <dbReference type="EMBL" id="GAX26933.1"/>
    </source>
</evidence>
<keyword evidence="1" id="KW-0732">Signal</keyword>
<proteinExistence type="predicted"/>
<feature type="chain" id="PRO_5012780540" description="Dickkopf N-terminal cysteine-rich domain-containing protein" evidence="1">
    <location>
        <begin position="21"/>
        <end position="129"/>
    </location>
</feature>
<organism evidence="2 3">
    <name type="scientific">Fistulifera solaris</name>
    <name type="common">Oleaginous diatom</name>
    <dbReference type="NCBI Taxonomy" id="1519565"/>
    <lineage>
        <taxon>Eukaryota</taxon>
        <taxon>Sar</taxon>
        <taxon>Stramenopiles</taxon>
        <taxon>Ochrophyta</taxon>
        <taxon>Bacillariophyta</taxon>
        <taxon>Bacillariophyceae</taxon>
        <taxon>Bacillariophycidae</taxon>
        <taxon>Naviculales</taxon>
        <taxon>Naviculaceae</taxon>
        <taxon>Fistulifera</taxon>
    </lineage>
</organism>
<protein>
    <recommendedName>
        <fullName evidence="4">Dickkopf N-terminal cysteine-rich domain-containing protein</fullName>
    </recommendedName>
</protein>
<evidence type="ECO:0000256" key="1">
    <source>
        <dbReference type="SAM" id="SignalP"/>
    </source>
</evidence>
<reference evidence="2 3" key="1">
    <citation type="journal article" date="2015" name="Plant Cell">
        <title>Oil accumulation by the oleaginous diatom Fistulifera solaris as revealed by the genome and transcriptome.</title>
        <authorList>
            <person name="Tanaka T."/>
            <person name="Maeda Y."/>
            <person name="Veluchamy A."/>
            <person name="Tanaka M."/>
            <person name="Abida H."/>
            <person name="Marechal E."/>
            <person name="Bowler C."/>
            <person name="Muto M."/>
            <person name="Sunaga Y."/>
            <person name="Tanaka M."/>
            <person name="Yoshino T."/>
            <person name="Taniguchi T."/>
            <person name="Fukuda Y."/>
            <person name="Nemoto M."/>
            <person name="Matsumoto M."/>
            <person name="Wong P.S."/>
            <person name="Aburatani S."/>
            <person name="Fujibuchi W."/>
        </authorList>
    </citation>
    <scope>NUCLEOTIDE SEQUENCE [LARGE SCALE GENOMIC DNA]</scope>
    <source>
        <strain evidence="2 3">JPCC DA0580</strain>
    </source>
</reference>
<comment type="caution">
    <text evidence="2">The sequence shown here is derived from an EMBL/GenBank/DDBJ whole genome shotgun (WGS) entry which is preliminary data.</text>
</comment>
<name>A0A1Z5KKU8_FISSO</name>
<keyword evidence="3" id="KW-1185">Reference proteome</keyword>
<dbReference type="EMBL" id="BDSP01000252">
    <property type="protein sequence ID" value="GAX26933.1"/>
    <property type="molecule type" value="Genomic_DNA"/>
</dbReference>